<proteinExistence type="predicted"/>
<evidence type="ECO:0000313" key="1">
    <source>
        <dbReference type="EMBL" id="KAI9898336.1"/>
    </source>
</evidence>
<keyword evidence="2" id="KW-1185">Reference proteome</keyword>
<dbReference type="Proteomes" id="UP001163324">
    <property type="component" value="Chromosome 6"/>
</dbReference>
<gene>
    <name evidence="1" type="ORF">N3K66_006696</name>
</gene>
<comment type="caution">
    <text evidence="1">The sequence shown here is derived from an EMBL/GenBank/DDBJ whole genome shotgun (WGS) entry which is preliminary data.</text>
</comment>
<reference evidence="1" key="1">
    <citation type="submission" date="2022-10" db="EMBL/GenBank/DDBJ databases">
        <title>Complete Genome of Trichothecium roseum strain YXFP-22015, a Plant Pathogen Isolated from Citrus.</title>
        <authorList>
            <person name="Wang Y."/>
            <person name="Zhu L."/>
        </authorList>
    </citation>
    <scope>NUCLEOTIDE SEQUENCE</scope>
    <source>
        <strain evidence="1">YXFP-22015</strain>
    </source>
</reference>
<accession>A0ACC0UX95</accession>
<evidence type="ECO:0000313" key="2">
    <source>
        <dbReference type="Proteomes" id="UP001163324"/>
    </source>
</evidence>
<name>A0ACC0UX95_9HYPO</name>
<dbReference type="EMBL" id="CM047945">
    <property type="protein sequence ID" value="KAI9898336.1"/>
    <property type="molecule type" value="Genomic_DNA"/>
</dbReference>
<protein>
    <submittedName>
        <fullName evidence="1">Uncharacterized protein</fullName>
    </submittedName>
</protein>
<organism evidence="1 2">
    <name type="scientific">Trichothecium roseum</name>
    <dbReference type="NCBI Taxonomy" id="47278"/>
    <lineage>
        <taxon>Eukaryota</taxon>
        <taxon>Fungi</taxon>
        <taxon>Dikarya</taxon>
        <taxon>Ascomycota</taxon>
        <taxon>Pezizomycotina</taxon>
        <taxon>Sordariomycetes</taxon>
        <taxon>Hypocreomycetidae</taxon>
        <taxon>Hypocreales</taxon>
        <taxon>Hypocreales incertae sedis</taxon>
        <taxon>Trichothecium</taxon>
    </lineage>
</organism>
<sequence>MGSLSPTSFHVKKIAIIGAGPCGLSAAKYLKAQGTFESIVIFDQQDEVGGVWYYSQRPPDPSPVPHQDPFVPLDEFGHWPDDRDAPSFSSAMYEVLHANIPSSLMRFSDQEFPQSAKIYPSRESIHEYLVRYAADVRDLIKFSFQVKDIKLLSDDQGRDKWFLKAASLTNDERVKEVFDAVVIANGHSYIPYIPDRKNMREFHQAYPDVILHSRQFRSAKQFSDKKVVVVGNGPSGADIGHQINQECRKPALLSVRSPTPQQLLDYTGCLEVPGIEKFLIEEKGVRFTNGRVETDIDAIVFCTGFLFNYPFFNGLERKLMTTGKGVHGLYKHLFCIQHPTLVFPSINKKTIPWPQSETQAAVFAAVWSNDLDLPTGQEMEEWSKELEEEQGESLHLFGPNEDGHYINEFHDWAVRARHLGKEPPRWDDEKFWERSIYAAAKVRFEEQGCQANTLDDLGFRYRPGWKAQ</sequence>